<dbReference type="Proteomes" id="UP001359485">
    <property type="component" value="Unassembled WGS sequence"/>
</dbReference>
<dbReference type="InterPro" id="IPR029071">
    <property type="entry name" value="Ubiquitin-like_domsf"/>
</dbReference>
<dbReference type="CDD" id="cd01763">
    <property type="entry name" value="Ubl_SUMO_like"/>
    <property type="match status" value="1"/>
</dbReference>
<evidence type="ECO:0000313" key="5">
    <source>
        <dbReference type="Proteomes" id="UP001359485"/>
    </source>
</evidence>
<comment type="subcellular location">
    <subcellularLocation>
        <location evidence="1">Nucleus</location>
    </subcellularLocation>
</comment>
<dbReference type="Gene3D" id="3.10.20.90">
    <property type="entry name" value="Phosphatidylinositol 3-kinase Catalytic Subunit, Chain A, domain 1"/>
    <property type="match status" value="2"/>
</dbReference>
<dbReference type="Pfam" id="PF11976">
    <property type="entry name" value="Rad60-SLD"/>
    <property type="match status" value="1"/>
</dbReference>
<reference evidence="4 5" key="1">
    <citation type="submission" date="2023-09" db="EMBL/GenBank/DDBJ databases">
        <title>Genomes of two closely related lineages of the louse Polyplax serrata with different host specificities.</title>
        <authorList>
            <person name="Martinu J."/>
            <person name="Tarabai H."/>
            <person name="Stefka J."/>
            <person name="Hypsa V."/>
        </authorList>
    </citation>
    <scope>NUCLEOTIDE SEQUENCE [LARGE SCALE GENOMIC DNA]</scope>
    <source>
        <strain evidence="4">98ZLc_SE</strain>
    </source>
</reference>
<dbReference type="PANTHER" id="PTHR47187">
    <property type="entry name" value="NFATC2-INTERACTING PROTEIN"/>
    <property type="match status" value="1"/>
</dbReference>
<accession>A0ABR1BGN7</accession>
<organism evidence="4 5">
    <name type="scientific">Polyplax serrata</name>
    <name type="common">Common mouse louse</name>
    <dbReference type="NCBI Taxonomy" id="468196"/>
    <lineage>
        <taxon>Eukaryota</taxon>
        <taxon>Metazoa</taxon>
        <taxon>Ecdysozoa</taxon>
        <taxon>Arthropoda</taxon>
        <taxon>Hexapoda</taxon>
        <taxon>Insecta</taxon>
        <taxon>Pterygota</taxon>
        <taxon>Neoptera</taxon>
        <taxon>Paraneoptera</taxon>
        <taxon>Psocodea</taxon>
        <taxon>Troctomorpha</taxon>
        <taxon>Phthiraptera</taxon>
        <taxon>Anoplura</taxon>
        <taxon>Polyplacidae</taxon>
        <taxon>Polyplax</taxon>
    </lineage>
</organism>
<dbReference type="PANTHER" id="PTHR47187:SF1">
    <property type="entry name" value="NFATC2-INTERACTING PROTEIN"/>
    <property type="match status" value="1"/>
</dbReference>
<dbReference type="PROSITE" id="PS50053">
    <property type="entry name" value="UBIQUITIN_2"/>
    <property type="match status" value="1"/>
</dbReference>
<sequence length="333" mass="38187">MSSNDSFNDFDELLNLYNFKSVTKVYKDQLQKLLTENVTPVVSNFNDENDLDITNNTLDELSNSKSFEFSQTVEVDISDDCLEVVAADEQAAIRRSERLKRKRNIDNNDSIIIEDCENTIVHRRRKKGGGRKKKVGGKHQIIPEEVILDSSTDTAQNLCEEELNPEVSVKVIWKSISLKKFTLRKFQKLSKIYEELSNEENVPESRIILTFKNIKVNHSDTPSSLNFEVYDFLEGGLLSESVNTSDTQISDKINYNDEAVVLQFRDCNKKVVKVSINKNDSIKVGMIKYSEQLEIPLLRIKFFFDGELLDARKTPALLGLENDDIIDIEIFKQ</sequence>
<gene>
    <name evidence="4" type="ORF">RUM44_012923</name>
</gene>
<keyword evidence="2" id="KW-0539">Nucleus</keyword>
<evidence type="ECO:0000313" key="4">
    <source>
        <dbReference type="EMBL" id="KAK6641214.1"/>
    </source>
</evidence>
<feature type="domain" description="Ubiquitin-like" evidence="3">
    <location>
        <begin position="260"/>
        <end position="333"/>
    </location>
</feature>
<dbReference type="InterPro" id="IPR052324">
    <property type="entry name" value="NFATC2-Int_DNA_Repair"/>
</dbReference>
<evidence type="ECO:0000256" key="1">
    <source>
        <dbReference type="ARBA" id="ARBA00004123"/>
    </source>
</evidence>
<evidence type="ECO:0000259" key="3">
    <source>
        <dbReference type="PROSITE" id="PS50053"/>
    </source>
</evidence>
<dbReference type="InterPro" id="IPR022617">
    <property type="entry name" value="Rad60/SUMO-like_dom"/>
</dbReference>
<dbReference type="InterPro" id="IPR000626">
    <property type="entry name" value="Ubiquitin-like_dom"/>
</dbReference>
<proteinExistence type="predicted"/>
<name>A0ABR1BGN7_POLSC</name>
<evidence type="ECO:0000256" key="2">
    <source>
        <dbReference type="ARBA" id="ARBA00023242"/>
    </source>
</evidence>
<protein>
    <recommendedName>
        <fullName evidence="3">Ubiquitin-like domain-containing protein</fullName>
    </recommendedName>
</protein>
<comment type="caution">
    <text evidence="4">The sequence shown here is derived from an EMBL/GenBank/DDBJ whole genome shotgun (WGS) entry which is preliminary data.</text>
</comment>
<keyword evidence="5" id="KW-1185">Reference proteome</keyword>
<dbReference type="EMBL" id="JAWJWF010000001">
    <property type="protein sequence ID" value="KAK6641214.1"/>
    <property type="molecule type" value="Genomic_DNA"/>
</dbReference>
<dbReference type="SUPFAM" id="SSF54236">
    <property type="entry name" value="Ubiquitin-like"/>
    <property type="match status" value="2"/>
</dbReference>